<dbReference type="KEGG" id="vde:111245748"/>
<feature type="transmembrane region" description="Helical" evidence="5">
    <location>
        <begin position="328"/>
        <end position="348"/>
    </location>
</feature>
<dbReference type="PANTHER" id="PTHR23121:SF10">
    <property type="entry name" value="MAJOR FACILITATOR SUPERFAMILY DOMAIN-CONTAINING PROTEIN 4A"/>
    <property type="match status" value="1"/>
</dbReference>
<evidence type="ECO:0000256" key="5">
    <source>
        <dbReference type="SAM" id="Phobius"/>
    </source>
</evidence>
<dbReference type="GO" id="GO:0022857">
    <property type="term" value="F:transmembrane transporter activity"/>
    <property type="evidence" value="ECO:0007669"/>
    <property type="project" value="InterPro"/>
</dbReference>
<evidence type="ECO:0000256" key="4">
    <source>
        <dbReference type="ARBA" id="ARBA00040840"/>
    </source>
</evidence>
<feature type="transmembrane region" description="Helical" evidence="5">
    <location>
        <begin position="234"/>
        <end position="255"/>
    </location>
</feature>
<dbReference type="AlphaFoldDB" id="A0A7M7JDD5"/>
<evidence type="ECO:0000313" key="7">
    <source>
        <dbReference type="Proteomes" id="UP000594260"/>
    </source>
</evidence>
<evidence type="ECO:0000256" key="2">
    <source>
        <dbReference type="ARBA" id="ARBA00022989"/>
    </source>
</evidence>
<organism evidence="6 7">
    <name type="scientific">Varroa destructor</name>
    <name type="common">Honeybee mite</name>
    <dbReference type="NCBI Taxonomy" id="109461"/>
    <lineage>
        <taxon>Eukaryota</taxon>
        <taxon>Metazoa</taxon>
        <taxon>Ecdysozoa</taxon>
        <taxon>Arthropoda</taxon>
        <taxon>Chelicerata</taxon>
        <taxon>Arachnida</taxon>
        <taxon>Acari</taxon>
        <taxon>Parasitiformes</taxon>
        <taxon>Mesostigmata</taxon>
        <taxon>Gamasina</taxon>
        <taxon>Dermanyssoidea</taxon>
        <taxon>Varroidae</taxon>
        <taxon>Varroa</taxon>
    </lineage>
</organism>
<dbReference type="Proteomes" id="UP000594260">
    <property type="component" value="Unplaced"/>
</dbReference>
<dbReference type="EnsemblMetazoa" id="XM_022794463">
    <property type="protein sequence ID" value="XP_022650198"/>
    <property type="gene ID" value="LOC111245748"/>
</dbReference>
<feature type="transmembrane region" description="Helical" evidence="5">
    <location>
        <begin position="147"/>
        <end position="167"/>
    </location>
</feature>
<dbReference type="RefSeq" id="XP_022650198.1">
    <property type="nucleotide sequence ID" value="XM_022794463.1"/>
</dbReference>
<dbReference type="SUPFAM" id="SSF103473">
    <property type="entry name" value="MFS general substrate transporter"/>
    <property type="match status" value="1"/>
</dbReference>
<dbReference type="InterPro" id="IPR036259">
    <property type="entry name" value="MFS_trans_sf"/>
</dbReference>
<feature type="transmembrane region" description="Helical" evidence="5">
    <location>
        <begin position="88"/>
        <end position="106"/>
    </location>
</feature>
<dbReference type="RefSeq" id="XP_022650200.1">
    <property type="nucleotide sequence ID" value="XM_022794465.1"/>
</dbReference>
<proteinExistence type="predicted"/>
<evidence type="ECO:0000256" key="1">
    <source>
        <dbReference type="ARBA" id="ARBA00022692"/>
    </source>
</evidence>
<dbReference type="OrthoDB" id="6512734at2759"/>
<dbReference type="InterPro" id="IPR011701">
    <property type="entry name" value="MFS"/>
</dbReference>
<dbReference type="GeneID" id="111245748"/>
<evidence type="ECO:0000313" key="6">
    <source>
        <dbReference type="EnsemblMetazoa" id="XP_022650200"/>
    </source>
</evidence>
<dbReference type="OMA" id="YINIFNI"/>
<dbReference type="InParanoid" id="A0A7M7JDD5"/>
<dbReference type="EnsemblMetazoa" id="XM_022794465">
    <property type="protein sequence ID" value="XP_022650200"/>
    <property type="gene ID" value="LOC111245748"/>
</dbReference>
<protein>
    <recommendedName>
        <fullName evidence="4">Major facilitator superfamily domain-containing protein 4A</fullName>
    </recommendedName>
</protein>
<keyword evidence="7" id="KW-1185">Reference proteome</keyword>
<sequence>MHPKQTFVTSEEWDGPSWLKWFQIANINLTCVALGLIVSMMGPSLIDLSEIFHTSIQKASNIGVVADVGALIGPVFADLIYRRVNAQIVCIICGALIGLGNILMPLGSLMSAYAISFTCGMLGAIMEIGAYVWLVALCRGSRPMLQLYSLMFGVGALFAPLLAKPFLSKDRDLMANRTDADIEWKSDSRVMIPFVFVGSFGIMVAFFMTLSYLRDKRDLRPEEKCGEERSHFRNWLLISLAAIYFFLIVLLETAFSRFLVIFAVQMNHMLKADAAVLVSLFWVGFTAVRVIIIPISAKFRSIWFVASGQLIFSAACLILLLFSQDNRMLYLGTIMFGCGMGPLYGGSLTWLTEHIELRHVYLSLILIMTCGGAMVAPPIVSPRIETHPSVLTTTIAVGSTGMLFVLLAMVVAARLTEHASIAAPRNERNRSVVSQPNAENLSQLRIGVDNMAMQTDNEILDSYSKI</sequence>
<reference evidence="6" key="1">
    <citation type="submission" date="2021-01" db="UniProtKB">
        <authorList>
            <consortium name="EnsemblMetazoa"/>
        </authorList>
    </citation>
    <scope>IDENTIFICATION</scope>
</reference>
<keyword evidence="1 5" id="KW-0812">Transmembrane</keyword>
<feature type="transmembrane region" description="Helical" evidence="5">
    <location>
        <begin position="112"/>
        <end position="135"/>
    </location>
</feature>
<feature type="transmembrane region" description="Helical" evidence="5">
    <location>
        <begin position="62"/>
        <end position="81"/>
    </location>
</feature>
<dbReference type="Pfam" id="PF07690">
    <property type="entry name" value="MFS_1"/>
    <property type="match status" value="1"/>
</dbReference>
<feature type="transmembrane region" description="Helical" evidence="5">
    <location>
        <begin position="21"/>
        <end position="42"/>
    </location>
</feature>
<feature type="transmembrane region" description="Helical" evidence="5">
    <location>
        <begin position="190"/>
        <end position="213"/>
    </location>
</feature>
<accession>A0A7M7JDD5</accession>
<keyword evidence="3 5" id="KW-0472">Membrane</keyword>
<dbReference type="Gene3D" id="1.20.1250.20">
    <property type="entry name" value="MFS general substrate transporter like domains"/>
    <property type="match status" value="2"/>
</dbReference>
<keyword evidence="2 5" id="KW-1133">Transmembrane helix</keyword>
<evidence type="ECO:0000256" key="3">
    <source>
        <dbReference type="ARBA" id="ARBA00023136"/>
    </source>
</evidence>
<feature type="transmembrane region" description="Helical" evidence="5">
    <location>
        <begin position="360"/>
        <end position="380"/>
    </location>
</feature>
<dbReference type="PANTHER" id="PTHR23121">
    <property type="entry name" value="SODIUM-DEPENDENT GLUCOSE TRANSPORTER 1"/>
    <property type="match status" value="1"/>
</dbReference>
<feature type="transmembrane region" description="Helical" evidence="5">
    <location>
        <begin position="392"/>
        <end position="415"/>
    </location>
</feature>
<feature type="transmembrane region" description="Helical" evidence="5">
    <location>
        <begin position="302"/>
        <end position="322"/>
    </location>
</feature>
<feature type="transmembrane region" description="Helical" evidence="5">
    <location>
        <begin position="275"/>
        <end position="295"/>
    </location>
</feature>
<name>A0A7M7JDD5_VARDE</name>